<name>A0ABV8XT87_9MICC</name>
<dbReference type="EMBL" id="JBHSEN010000001">
    <property type="protein sequence ID" value="MFC4428710.1"/>
    <property type="molecule type" value="Genomic_DNA"/>
</dbReference>
<organism evidence="7 8">
    <name type="scientific">Citricoccus alkalitolerans</name>
    <dbReference type="NCBI Taxonomy" id="246603"/>
    <lineage>
        <taxon>Bacteria</taxon>
        <taxon>Bacillati</taxon>
        <taxon>Actinomycetota</taxon>
        <taxon>Actinomycetes</taxon>
        <taxon>Micrococcales</taxon>
        <taxon>Micrococcaceae</taxon>
        <taxon>Citricoccus</taxon>
    </lineage>
</organism>
<evidence type="ECO:0000256" key="4">
    <source>
        <dbReference type="ARBA" id="ARBA00023098"/>
    </source>
</evidence>
<accession>A0ABV8XT87</accession>
<feature type="domain" description="AMP-dependent synthetase/ligase" evidence="5">
    <location>
        <begin position="16"/>
        <end position="396"/>
    </location>
</feature>
<keyword evidence="2" id="KW-0436">Ligase</keyword>
<comment type="similarity">
    <text evidence="1">Belongs to the ATP-dependent AMP-binding enzyme family.</text>
</comment>
<keyword evidence="4" id="KW-0443">Lipid metabolism</keyword>
<reference evidence="8" key="1">
    <citation type="journal article" date="2019" name="Int. J. Syst. Evol. Microbiol.">
        <title>The Global Catalogue of Microorganisms (GCM) 10K type strain sequencing project: providing services to taxonomists for standard genome sequencing and annotation.</title>
        <authorList>
            <consortium name="The Broad Institute Genomics Platform"/>
            <consortium name="The Broad Institute Genome Sequencing Center for Infectious Disease"/>
            <person name="Wu L."/>
            <person name="Ma J."/>
        </authorList>
    </citation>
    <scope>NUCLEOTIDE SEQUENCE [LARGE SCALE GENOMIC DNA]</scope>
    <source>
        <strain evidence="8">CGMCC 1.12125</strain>
    </source>
</reference>
<dbReference type="InterPro" id="IPR025110">
    <property type="entry name" value="AMP-bd_C"/>
</dbReference>
<feature type="domain" description="AMP-binding enzyme C-terminal" evidence="6">
    <location>
        <begin position="446"/>
        <end position="520"/>
    </location>
</feature>
<evidence type="ECO:0000313" key="8">
    <source>
        <dbReference type="Proteomes" id="UP001595965"/>
    </source>
</evidence>
<dbReference type="PANTHER" id="PTHR43859">
    <property type="entry name" value="ACYL-ACTIVATING ENZYME"/>
    <property type="match status" value="1"/>
</dbReference>
<dbReference type="Gene3D" id="3.30.300.30">
    <property type="match status" value="1"/>
</dbReference>
<dbReference type="Proteomes" id="UP001595965">
    <property type="component" value="Unassembled WGS sequence"/>
</dbReference>
<dbReference type="InterPro" id="IPR000873">
    <property type="entry name" value="AMP-dep_synth/lig_dom"/>
</dbReference>
<dbReference type="Pfam" id="PF13193">
    <property type="entry name" value="AMP-binding_C"/>
    <property type="match status" value="1"/>
</dbReference>
<dbReference type="Pfam" id="PF00501">
    <property type="entry name" value="AMP-binding"/>
    <property type="match status" value="1"/>
</dbReference>
<protein>
    <submittedName>
        <fullName evidence="7">AMP-binding protein</fullName>
    </submittedName>
</protein>
<dbReference type="RefSeq" id="WP_344229621.1">
    <property type="nucleotide sequence ID" value="NZ_BAAALH010000002.1"/>
</dbReference>
<gene>
    <name evidence="7" type="ORF">ACFO0K_03340</name>
</gene>
<dbReference type="InterPro" id="IPR042099">
    <property type="entry name" value="ANL_N_sf"/>
</dbReference>
<keyword evidence="3" id="KW-0276">Fatty acid metabolism</keyword>
<evidence type="ECO:0000259" key="5">
    <source>
        <dbReference type="Pfam" id="PF00501"/>
    </source>
</evidence>
<dbReference type="Gene3D" id="3.40.50.12780">
    <property type="entry name" value="N-terminal domain of ligase-like"/>
    <property type="match status" value="1"/>
</dbReference>
<dbReference type="PROSITE" id="PS00455">
    <property type="entry name" value="AMP_BINDING"/>
    <property type="match status" value="1"/>
</dbReference>
<evidence type="ECO:0000256" key="2">
    <source>
        <dbReference type="ARBA" id="ARBA00022598"/>
    </source>
</evidence>
<dbReference type="InterPro" id="IPR020845">
    <property type="entry name" value="AMP-binding_CS"/>
</dbReference>
<evidence type="ECO:0000259" key="6">
    <source>
        <dbReference type="Pfam" id="PF13193"/>
    </source>
</evidence>
<evidence type="ECO:0000256" key="3">
    <source>
        <dbReference type="ARBA" id="ARBA00022832"/>
    </source>
</evidence>
<dbReference type="PANTHER" id="PTHR43859:SF4">
    <property type="entry name" value="BUTANOATE--COA LIGASE AAE1-RELATED"/>
    <property type="match status" value="1"/>
</dbReference>
<comment type="caution">
    <text evidence="7">The sequence shown here is derived from an EMBL/GenBank/DDBJ whole genome shotgun (WGS) entry which is preliminary data.</text>
</comment>
<dbReference type="SUPFAM" id="SSF56801">
    <property type="entry name" value="Acetyl-CoA synthetase-like"/>
    <property type="match status" value="1"/>
</dbReference>
<dbReference type="InterPro" id="IPR045851">
    <property type="entry name" value="AMP-bd_C_sf"/>
</dbReference>
<evidence type="ECO:0000313" key="7">
    <source>
        <dbReference type="EMBL" id="MFC4428710.1"/>
    </source>
</evidence>
<keyword evidence="8" id="KW-1185">Reference proteome</keyword>
<proteinExistence type="inferred from homology"/>
<sequence length="536" mass="57753">MSDLNVPLTPLRFLGRAAEVHPGKRAVIDGDRTWTYAQFADHTQQMARALRASGVRAGDAVAFLGANSAELLTAHYAVPLLGAALVAVNSRLSPEEVSYICKHSSAVLVLGDGHLLEQLSGTDLAGVRERIEIPAQDGSSRQAGGTVPFTDFLARAAGDDTQYQWEVDDEDRVIAINYTSGTTGRPKGVMYSHRGAYLNALGEVYHQGFAADSRYLWTLPMFHCNGWCTTWAVTAASALHVCLRAVRGETMWKILDEEEITHMCGAPTVLTTLASAPQAHRLEHPLTIVTAGAPPTPTVISRIRELGAHLLHVYGLTETYGPYAVCEPQPSWATDLDSEQQASLLARQGVGMLTSERLRVVRGEPSPDGTLIDVSPNGSEMGELVMRGNSVMKGYLGDPDGTADAFRGGWFHSGDLGVMHPDGYVQILDRAKDVIISGGENISTIEVEQALASHPAVFGVAVVGTPDPKWGERPMAFIVTDGTEISEAELLAHVRSKIASYKVPDRIEFRTQLPTTSTGKIRKSVLRDNAGDRVGP</sequence>
<evidence type="ECO:0000256" key="1">
    <source>
        <dbReference type="ARBA" id="ARBA00006432"/>
    </source>
</evidence>